<feature type="binding site" evidence="2">
    <location>
        <begin position="70"/>
        <end position="72"/>
    </location>
    <ligand>
        <name>ATP</name>
        <dbReference type="ChEBI" id="CHEBI:30616"/>
    </ligand>
</feature>
<dbReference type="HOGENOM" id="CLU_026481_5_2_12"/>
<evidence type="ECO:0000256" key="1">
    <source>
        <dbReference type="ARBA" id="ARBA00022679"/>
    </source>
</evidence>
<reference evidence="4 5" key="1">
    <citation type="journal article" date="2004" name="Proc. Natl. Acad. Sci. U.S.A.">
        <title>Comparison of the genome of the oral pathogen Treponema denticola with other spirochete genomes.</title>
        <authorList>
            <person name="Seshadri R."/>
            <person name="Myers G.S."/>
            <person name="Tettelin H."/>
            <person name="Eisen J.A."/>
            <person name="Heidelberg J.F."/>
            <person name="Dodson R.J."/>
            <person name="Davidsen T.M."/>
            <person name="DeBoy R.T."/>
            <person name="Fouts D.E."/>
            <person name="Haft D.H."/>
            <person name="Selengut J."/>
            <person name="Ren Q."/>
            <person name="Brinkac L.M."/>
            <person name="Madupu R."/>
            <person name="Kolonay J."/>
            <person name="Durkin S.A."/>
            <person name="Daugherty S.C."/>
            <person name="Shetty J."/>
            <person name="Shvartsbeyn A."/>
            <person name="Gebregeorgis E."/>
            <person name="Geer K."/>
            <person name="Tsegaye G."/>
            <person name="Malek J."/>
            <person name="Ayodeji B."/>
            <person name="Shatsman S."/>
            <person name="McLeod M.P."/>
            <person name="Smajs D."/>
            <person name="Howell J.K."/>
            <person name="Pal S."/>
            <person name="Amin A."/>
            <person name="Vashisth P."/>
            <person name="McNeill T.Z."/>
            <person name="Xiang Q."/>
            <person name="Sodergren E."/>
            <person name="Baca E."/>
            <person name="Weinstock G.M."/>
            <person name="Norris S.J."/>
            <person name="Fraser C.M."/>
            <person name="Paulsen I.T."/>
        </authorList>
    </citation>
    <scope>NUCLEOTIDE SEQUENCE [LARGE SCALE GENOMIC DNA]</scope>
    <source>
        <strain evidence="5">ATCC 35405 / DSM 14222 / CIP 103919 / JCM 8153 / KCTC 15104</strain>
    </source>
</reference>
<dbReference type="SUPFAM" id="SSF52402">
    <property type="entry name" value="Adenine nucleotide alpha hydrolases-like"/>
    <property type="match status" value="1"/>
</dbReference>
<proteinExistence type="predicted"/>
<dbReference type="InterPro" id="IPR011063">
    <property type="entry name" value="TilS/TtcA_N"/>
</dbReference>
<dbReference type="PANTHER" id="PTHR43686">
    <property type="entry name" value="SULFURTRANSFERASE-RELATED"/>
    <property type="match status" value="1"/>
</dbReference>
<feature type="binding site" evidence="2">
    <location>
        <position position="170"/>
    </location>
    <ligand>
        <name>ATP</name>
        <dbReference type="ChEBI" id="CHEBI:30616"/>
    </ligand>
</feature>
<keyword evidence="2" id="KW-0547">Nucleotide-binding</keyword>
<keyword evidence="2" id="KW-0067">ATP-binding</keyword>
<dbReference type="AlphaFoldDB" id="Q73QI9"/>
<evidence type="ECO:0000259" key="3">
    <source>
        <dbReference type="Pfam" id="PF01171"/>
    </source>
</evidence>
<dbReference type="InterPro" id="IPR014729">
    <property type="entry name" value="Rossmann-like_a/b/a_fold"/>
</dbReference>
<feature type="binding site" evidence="2">
    <location>
        <position position="175"/>
    </location>
    <ligand>
        <name>ATP</name>
        <dbReference type="ChEBI" id="CHEBI:30616"/>
    </ligand>
</feature>
<protein>
    <recommendedName>
        <fullName evidence="3">tRNA(Ile)-lysidine/2-thiocytidine synthase N-terminal domain-containing protein</fullName>
    </recommendedName>
</protein>
<feature type="binding site" evidence="2">
    <location>
        <position position="102"/>
    </location>
    <ligand>
        <name>ATP</name>
        <dbReference type="ChEBI" id="CHEBI:30616"/>
    </ligand>
</feature>
<evidence type="ECO:0000313" key="5">
    <source>
        <dbReference type="Proteomes" id="UP000008212"/>
    </source>
</evidence>
<feature type="domain" description="tRNA(Ile)-lysidine/2-thiocytidine synthase N-terminal" evidence="3">
    <location>
        <begin position="67"/>
        <end position="211"/>
    </location>
</feature>
<dbReference type="InterPro" id="IPR035107">
    <property type="entry name" value="tRNA_thiolation_TtcA_Ctu1"/>
</dbReference>
<dbReference type="STRING" id="243275.TDE_0454"/>
<dbReference type="Gene3D" id="3.40.50.620">
    <property type="entry name" value="HUPs"/>
    <property type="match status" value="1"/>
</dbReference>
<dbReference type="PATRIC" id="fig|243275.7.peg.441"/>
<dbReference type="GO" id="GO:0005524">
    <property type="term" value="F:ATP binding"/>
    <property type="evidence" value="ECO:0007669"/>
    <property type="project" value="UniProtKB-KW"/>
</dbReference>
<dbReference type="eggNOG" id="COG0037">
    <property type="taxonomic scope" value="Bacteria"/>
</dbReference>
<dbReference type="OrthoDB" id="9801054at2"/>
<dbReference type="Proteomes" id="UP000008212">
    <property type="component" value="Chromosome"/>
</dbReference>
<keyword evidence="5" id="KW-1185">Reference proteome</keyword>
<accession>Q73QI9</accession>
<organism evidence="4 5">
    <name type="scientific">Treponema denticola (strain ATCC 35405 / DSM 14222 / CIP 103919 / JCM 8153 / KCTC 15104)</name>
    <dbReference type="NCBI Taxonomy" id="243275"/>
    <lineage>
        <taxon>Bacteria</taxon>
        <taxon>Pseudomonadati</taxon>
        <taxon>Spirochaetota</taxon>
        <taxon>Spirochaetia</taxon>
        <taxon>Spirochaetales</taxon>
        <taxon>Treponemataceae</taxon>
        <taxon>Treponema</taxon>
    </lineage>
</organism>
<evidence type="ECO:0000313" key="4">
    <source>
        <dbReference type="EMBL" id="AAS10949.1"/>
    </source>
</evidence>
<dbReference type="CDD" id="cd24138">
    <property type="entry name" value="TtcA-like"/>
    <property type="match status" value="1"/>
</dbReference>
<dbReference type="PaxDb" id="243275-TDE_0454"/>
<dbReference type="EMBL" id="AE017226">
    <property type="protein sequence ID" value="AAS10949.1"/>
    <property type="molecule type" value="Genomic_DNA"/>
</dbReference>
<keyword evidence="1" id="KW-0808">Transferase</keyword>
<dbReference type="KEGG" id="tde:TDE_0454"/>
<gene>
    <name evidence="4" type="ordered locus">TDE_0454</name>
</gene>
<dbReference type="PIRSF" id="PIRSF004976">
    <property type="entry name" value="ATPase_YdaO"/>
    <property type="match status" value="1"/>
</dbReference>
<dbReference type="PANTHER" id="PTHR43686:SF1">
    <property type="entry name" value="AMINOTRAN_5 DOMAIN-CONTAINING PROTEIN"/>
    <property type="match status" value="1"/>
</dbReference>
<name>Q73QI9_TREDE</name>
<sequence>MFSKFFISALKFIQHLYSLSAGSLLKQKPLSFFKKNIILISMANPKLFRTIDRAVFDYKMIEEGDRILLAASGGKDSTALAEYFSMRLKRPSPRFEVHAMHIATDVAPPLSPDLIKMFENWNIPLTIKTVSVLGRLKPNEKMNCWWCSTQRRTELNKFAMEEGFNKIALGHHLDDILETLLMNSLEKGILSTMPPVLKFEKYPVTMIRPLCLADLPMIIRHSEQAGYICSTCTCNFQENSARKTARSRLDRLTGGSYKLKINLFNSLKNILPEYLP</sequence>
<dbReference type="GO" id="GO:0008033">
    <property type="term" value="P:tRNA processing"/>
    <property type="evidence" value="ECO:0007669"/>
    <property type="project" value="InterPro"/>
</dbReference>
<evidence type="ECO:0000256" key="2">
    <source>
        <dbReference type="PIRSR" id="PIRSR004976-51"/>
    </source>
</evidence>
<dbReference type="Pfam" id="PF01171">
    <property type="entry name" value="ATP_bind_3"/>
    <property type="match status" value="1"/>
</dbReference>
<feature type="binding site" evidence="2">
    <location>
        <position position="76"/>
    </location>
    <ligand>
        <name>ATP</name>
        <dbReference type="ChEBI" id="CHEBI:30616"/>
    </ligand>
</feature>
<dbReference type="GO" id="GO:0016740">
    <property type="term" value="F:transferase activity"/>
    <property type="evidence" value="ECO:0007669"/>
    <property type="project" value="UniProtKB-KW"/>
</dbReference>